<sequence length="93" mass="10388">MTGFQHAPSCNTKRVTIGAMGTLNVRTDVAMETALRALAGDHRSRSEAVRYAIMRTYRELLLEQAGEDAERLRNDSDDQAEMLAIQRFMGVAE</sequence>
<comment type="caution">
    <text evidence="1">The sequence shown here is derived from an EMBL/GenBank/DDBJ whole genome shotgun (WGS) entry which is preliminary data.</text>
</comment>
<proteinExistence type="predicted"/>
<dbReference type="EMBL" id="JACHIN010000012">
    <property type="protein sequence ID" value="MBB5082220.1"/>
    <property type="molecule type" value="Genomic_DNA"/>
</dbReference>
<keyword evidence="2" id="KW-1185">Reference proteome</keyword>
<name>A0A7W8ABM7_9ACTN</name>
<organism evidence="1 2">
    <name type="scientific">Nonomuraea endophytica</name>
    <dbReference type="NCBI Taxonomy" id="714136"/>
    <lineage>
        <taxon>Bacteria</taxon>
        <taxon>Bacillati</taxon>
        <taxon>Actinomycetota</taxon>
        <taxon>Actinomycetes</taxon>
        <taxon>Streptosporangiales</taxon>
        <taxon>Streptosporangiaceae</taxon>
        <taxon>Nonomuraea</taxon>
    </lineage>
</organism>
<gene>
    <name evidence="1" type="ORF">HNR40_007715</name>
</gene>
<dbReference type="RefSeq" id="WP_246509862.1">
    <property type="nucleotide sequence ID" value="NZ_JACHIN010000012.1"/>
</dbReference>
<protein>
    <submittedName>
        <fullName evidence="1">Arc/MetJ-type ribon-helix-helix transcriptional regulator</fullName>
    </submittedName>
</protein>
<accession>A0A7W8ABM7</accession>
<dbReference type="AlphaFoldDB" id="A0A7W8ABM7"/>
<reference evidence="1 2" key="1">
    <citation type="submission" date="2020-08" db="EMBL/GenBank/DDBJ databases">
        <title>Genomic Encyclopedia of Type Strains, Phase IV (KMG-IV): sequencing the most valuable type-strain genomes for metagenomic binning, comparative biology and taxonomic classification.</title>
        <authorList>
            <person name="Goeker M."/>
        </authorList>
    </citation>
    <scope>NUCLEOTIDE SEQUENCE [LARGE SCALE GENOMIC DNA]</scope>
    <source>
        <strain evidence="1 2">DSM 45385</strain>
    </source>
</reference>
<dbReference type="Proteomes" id="UP000568380">
    <property type="component" value="Unassembled WGS sequence"/>
</dbReference>
<evidence type="ECO:0000313" key="1">
    <source>
        <dbReference type="EMBL" id="MBB5082220.1"/>
    </source>
</evidence>
<evidence type="ECO:0000313" key="2">
    <source>
        <dbReference type="Proteomes" id="UP000568380"/>
    </source>
</evidence>